<protein>
    <recommendedName>
        <fullName evidence="3">DUF3572 domain-containing protein</fullName>
    </recommendedName>
</protein>
<sequence length="92" mass="10296">MKQDHAETIALECLAWLAGEDDLMPVFLGSSGATEADIRVRAGESDFLTSVLEFITMDDQWVVRCCDARGLRYEEPMMAMARLQGAGRTHWT</sequence>
<dbReference type="Pfam" id="PF12096">
    <property type="entry name" value="DUF3572"/>
    <property type="match status" value="1"/>
</dbReference>
<accession>A0A917SKK8</accession>
<name>A0A917SKK8_9RHOB</name>
<dbReference type="Proteomes" id="UP000649829">
    <property type="component" value="Unassembled WGS sequence"/>
</dbReference>
<dbReference type="EMBL" id="BMLF01000001">
    <property type="protein sequence ID" value="GGL85049.1"/>
    <property type="molecule type" value="Genomic_DNA"/>
</dbReference>
<comment type="caution">
    <text evidence="1">The sequence shown here is derived from an EMBL/GenBank/DDBJ whole genome shotgun (WGS) entry which is preliminary data.</text>
</comment>
<reference evidence="1" key="2">
    <citation type="submission" date="2020-09" db="EMBL/GenBank/DDBJ databases">
        <authorList>
            <person name="Sun Q."/>
            <person name="Zhou Y."/>
        </authorList>
    </citation>
    <scope>NUCLEOTIDE SEQUENCE</scope>
    <source>
        <strain evidence="1">CGMCC 1.6293</strain>
    </source>
</reference>
<evidence type="ECO:0008006" key="3">
    <source>
        <dbReference type="Google" id="ProtNLM"/>
    </source>
</evidence>
<dbReference type="InterPro" id="IPR021955">
    <property type="entry name" value="DUF3572"/>
</dbReference>
<reference evidence="1" key="1">
    <citation type="journal article" date="2014" name="Int. J. Syst. Evol. Microbiol.">
        <title>Complete genome sequence of Corynebacterium casei LMG S-19264T (=DSM 44701T), isolated from a smear-ripened cheese.</title>
        <authorList>
            <consortium name="US DOE Joint Genome Institute (JGI-PGF)"/>
            <person name="Walter F."/>
            <person name="Albersmeier A."/>
            <person name="Kalinowski J."/>
            <person name="Ruckert C."/>
        </authorList>
    </citation>
    <scope>NUCLEOTIDE SEQUENCE</scope>
    <source>
        <strain evidence="1">CGMCC 1.6293</strain>
    </source>
</reference>
<dbReference type="AlphaFoldDB" id="A0A917SKK8"/>
<proteinExistence type="predicted"/>
<keyword evidence="2" id="KW-1185">Reference proteome</keyword>
<gene>
    <name evidence="1" type="ORF">GCM10011534_03670</name>
</gene>
<dbReference type="RefSeq" id="WP_028285322.1">
    <property type="nucleotide sequence ID" value="NZ_BMLF01000001.1"/>
</dbReference>
<evidence type="ECO:0000313" key="2">
    <source>
        <dbReference type="Proteomes" id="UP000649829"/>
    </source>
</evidence>
<organism evidence="1 2">
    <name type="scientific">Pseudooceanicola nanhaiensis</name>
    <dbReference type="NCBI Taxonomy" id="375761"/>
    <lineage>
        <taxon>Bacteria</taxon>
        <taxon>Pseudomonadati</taxon>
        <taxon>Pseudomonadota</taxon>
        <taxon>Alphaproteobacteria</taxon>
        <taxon>Rhodobacterales</taxon>
        <taxon>Paracoccaceae</taxon>
        <taxon>Pseudooceanicola</taxon>
    </lineage>
</organism>
<evidence type="ECO:0000313" key="1">
    <source>
        <dbReference type="EMBL" id="GGL85049.1"/>
    </source>
</evidence>